<keyword evidence="3" id="KW-0645">Protease</keyword>
<reference evidence="4" key="1">
    <citation type="submission" date="2016-10" db="EMBL/GenBank/DDBJ databases">
        <authorList>
            <person name="Varghese N."/>
            <person name="Submissions S."/>
        </authorList>
    </citation>
    <scope>NUCLEOTIDE SEQUENCE [LARGE SCALE GENOMIC DNA]</scope>
    <source>
        <strain evidence="4">CGMCC 4.3147</strain>
    </source>
</reference>
<evidence type="ECO:0000313" key="3">
    <source>
        <dbReference type="EMBL" id="SDL72729.1"/>
    </source>
</evidence>
<evidence type="ECO:0000256" key="1">
    <source>
        <dbReference type="SAM" id="SignalP"/>
    </source>
</evidence>
<proteinExistence type="predicted"/>
<evidence type="ECO:0000313" key="4">
    <source>
        <dbReference type="Proteomes" id="UP000198662"/>
    </source>
</evidence>
<dbReference type="GO" id="GO:0004180">
    <property type="term" value="F:carboxypeptidase activity"/>
    <property type="evidence" value="ECO:0007669"/>
    <property type="project" value="UniProtKB-KW"/>
</dbReference>
<feature type="chain" id="PRO_5038334886" evidence="1">
    <location>
        <begin position="23"/>
        <end position="412"/>
    </location>
</feature>
<evidence type="ECO:0000259" key="2">
    <source>
        <dbReference type="Pfam" id="PF00144"/>
    </source>
</evidence>
<keyword evidence="3" id="KW-0121">Carboxypeptidase</keyword>
<gene>
    <name evidence="3" type="ORF">SAMN05216298_4931</name>
</gene>
<dbReference type="AlphaFoldDB" id="A0A1G9MEU7"/>
<accession>A0A1G9MEU7</accession>
<organism evidence="3 4">
    <name type="scientific">Glycomyces sambucus</name>
    <dbReference type="NCBI Taxonomy" id="380244"/>
    <lineage>
        <taxon>Bacteria</taxon>
        <taxon>Bacillati</taxon>
        <taxon>Actinomycetota</taxon>
        <taxon>Actinomycetes</taxon>
        <taxon>Glycomycetales</taxon>
        <taxon>Glycomycetaceae</taxon>
        <taxon>Glycomyces</taxon>
    </lineage>
</organism>
<dbReference type="PROSITE" id="PS51257">
    <property type="entry name" value="PROKAR_LIPOPROTEIN"/>
    <property type="match status" value="1"/>
</dbReference>
<dbReference type="PANTHER" id="PTHR46825">
    <property type="entry name" value="D-ALANYL-D-ALANINE-CARBOXYPEPTIDASE/ENDOPEPTIDASE AMPH"/>
    <property type="match status" value="1"/>
</dbReference>
<keyword evidence="4" id="KW-1185">Reference proteome</keyword>
<dbReference type="Proteomes" id="UP000198662">
    <property type="component" value="Unassembled WGS sequence"/>
</dbReference>
<feature type="signal peptide" evidence="1">
    <location>
        <begin position="1"/>
        <end position="22"/>
    </location>
</feature>
<feature type="domain" description="Beta-lactamase-related" evidence="2">
    <location>
        <begin position="52"/>
        <end position="342"/>
    </location>
</feature>
<dbReference type="OrthoDB" id="5177574at2"/>
<keyword evidence="1" id="KW-0732">Signal</keyword>
<dbReference type="Gene3D" id="3.40.710.10">
    <property type="entry name" value="DD-peptidase/beta-lactamase superfamily"/>
    <property type="match status" value="1"/>
</dbReference>
<dbReference type="RefSeq" id="WP_091054111.1">
    <property type="nucleotide sequence ID" value="NZ_FNGF01000009.1"/>
</dbReference>
<sequence>MRTDLPIAAFAALALIAAPAGAASAACPDPALDPDLLESKLEAFAAVGDYSVVAAVADGDESWTGAAGPRTVDGGEDAEADDQVRIASLTKSMVAVVLFQLEAEGELDLDDPIEDHLPGLLPYTETITVRQLMGHTAGLGDHFTKLFPSLAEGSIADLRTDMGVHHTPEELVALGTEGPLLFTPGEGWMYSNTGYVVLGLLIEEITGHQLRHELDDRVFDEVGMDDTYLPRTSSAGFRGDHTTPYITTGDDADPYLDTTGLSHSVFWAAGGVVSDADDVNAFYRAVADGTLLTAAQLAEATDFRTTGWGFDYGLGFAGAKPGCPDDPDAVYMGHNGGGVGHMTYSFHSLDGERQATFTWNLDNSHGYVDWEELQRTQDAFIAAALCGVDADEITVEVRPETASSVEELFALG</sequence>
<dbReference type="InterPro" id="IPR050491">
    <property type="entry name" value="AmpC-like"/>
</dbReference>
<protein>
    <submittedName>
        <fullName evidence="3">D-alanyl-D-alanine carboxypeptidase</fullName>
    </submittedName>
</protein>
<dbReference type="Pfam" id="PF00144">
    <property type="entry name" value="Beta-lactamase"/>
    <property type="match status" value="1"/>
</dbReference>
<dbReference type="EMBL" id="FNGF01000009">
    <property type="protein sequence ID" value="SDL72729.1"/>
    <property type="molecule type" value="Genomic_DNA"/>
</dbReference>
<dbReference type="PANTHER" id="PTHR46825:SF7">
    <property type="entry name" value="D-ALANYL-D-ALANINE CARBOXYPEPTIDASE"/>
    <property type="match status" value="1"/>
</dbReference>
<dbReference type="InterPro" id="IPR012338">
    <property type="entry name" value="Beta-lactam/transpept-like"/>
</dbReference>
<name>A0A1G9MEU7_9ACTN</name>
<dbReference type="InterPro" id="IPR001466">
    <property type="entry name" value="Beta-lactam-related"/>
</dbReference>
<keyword evidence="3" id="KW-0378">Hydrolase</keyword>
<dbReference type="SUPFAM" id="SSF56601">
    <property type="entry name" value="beta-lactamase/transpeptidase-like"/>
    <property type="match status" value="1"/>
</dbReference>